<protein>
    <recommendedName>
        <fullName evidence="1">RING finger protein 141</fullName>
    </recommendedName>
</protein>
<dbReference type="GeneID" id="108741641"/>
<dbReference type="InterPro" id="IPR001841">
    <property type="entry name" value="Znf_RING"/>
</dbReference>
<organism evidence="7 8">
    <name type="scientific">Agrilus planipennis</name>
    <name type="common">Emerald ash borer</name>
    <name type="synonym">Agrilus marcopoli</name>
    <dbReference type="NCBI Taxonomy" id="224129"/>
    <lineage>
        <taxon>Eukaryota</taxon>
        <taxon>Metazoa</taxon>
        <taxon>Ecdysozoa</taxon>
        <taxon>Arthropoda</taxon>
        <taxon>Hexapoda</taxon>
        <taxon>Insecta</taxon>
        <taxon>Pterygota</taxon>
        <taxon>Neoptera</taxon>
        <taxon>Endopterygota</taxon>
        <taxon>Coleoptera</taxon>
        <taxon>Polyphaga</taxon>
        <taxon>Elateriformia</taxon>
        <taxon>Buprestoidea</taxon>
        <taxon>Buprestidae</taxon>
        <taxon>Agrilinae</taxon>
        <taxon>Agrilus</taxon>
    </lineage>
</organism>
<evidence type="ECO:0000256" key="1">
    <source>
        <dbReference type="ARBA" id="ARBA00022017"/>
    </source>
</evidence>
<proteinExistence type="predicted"/>
<dbReference type="InterPro" id="IPR047126">
    <property type="entry name" value="RNF141-like"/>
</dbReference>
<reference evidence="8" key="1">
    <citation type="submission" date="2025-08" db="UniProtKB">
        <authorList>
            <consortium name="RefSeq"/>
        </authorList>
    </citation>
    <scope>IDENTIFICATION</scope>
    <source>
        <tissue evidence="8">Entire body</tissue>
    </source>
</reference>
<dbReference type="GO" id="GO:0004842">
    <property type="term" value="F:ubiquitin-protein transferase activity"/>
    <property type="evidence" value="ECO:0007669"/>
    <property type="project" value="TreeGrafter"/>
</dbReference>
<dbReference type="InterPro" id="IPR017907">
    <property type="entry name" value="Znf_RING_CS"/>
</dbReference>
<feature type="domain" description="RING-type" evidence="6">
    <location>
        <begin position="159"/>
        <end position="196"/>
    </location>
</feature>
<gene>
    <name evidence="8" type="primary">LOC108741641</name>
</gene>
<dbReference type="PANTHER" id="PTHR12109:SF3">
    <property type="entry name" value="RING FINGER PROTEIN 141"/>
    <property type="match status" value="1"/>
</dbReference>
<dbReference type="PROSITE" id="PS50089">
    <property type="entry name" value="ZF_RING_2"/>
    <property type="match status" value="1"/>
</dbReference>
<evidence type="ECO:0000256" key="5">
    <source>
        <dbReference type="PROSITE-ProRule" id="PRU00175"/>
    </source>
</evidence>
<dbReference type="Pfam" id="PF13920">
    <property type="entry name" value="zf-C3HC4_3"/>
    <property type="match status" value="1"/>
</dbReference>
<dbReference type="PANTHER" id="PTHR12109">
    <property type="entry name" value="RING FINGER PROTEIN 141-RELATED"/>
    <property type="match status" value="1"/>
</dbReference>
<dbReference type="KEGG" id="apln:108741641"/>
<dbReference type="CDD" id="cd16545">
    <property type="entry name" value="RING-HC_RNF141"/>
    <property type="match status" value="1"/>
</dbReference>
<dbReference type="PROSITE" id="PS00518">
    <property type="entry name" value="ZF_RING_1"/>
    <property type="match status" value="1"/>
</dbReference>
<keyword evidence="3 5" id="KW-0863">Zinc-finger</keyword>
<evidence type="ECO:0000313" key="8">
    <source>
        <dbReference type="RefSeq" id="XP_018332005.1"/>
    </source>
</evidence>
<evidence type="ECO:0000259" key="6">
    <source>
        <dbReference type="PROSITE" id="PS50089"/>
    </source>
</evidence>
<dbReference type="InParanoid" id="A0A1W4XI07"/>
<dbReference type="OrthoDB" id="1630758at2759"/>
<sequence>MGQNVTTQIQELFPSFLEELKKDECTGTLLSAEIRNLSHEQFMNYIGELNVLSKKYEDSNGKRLVFAVKQNTDTSIFWKATVQIACVKLDAKCSQVESFRLMNLPEFIKVFKTLKCQYLTETESKKLQENLEASTLFSNIEEAMKHNKNRANLENLNECCICLERVPETLLPCTHSYCSKCIEEWSDNHDTCPICREKLKSSDDTWVLSEVPKAEEISEEIRSNLMSLTEDRPSSCFSS</sequence>
<dbReference type="STRING" id="224129.A0A1W4XI07"/>
<dbReference type="Gene3D" id="3.30.40.10">
    <property type="entry name" value="Zinc/RING finger domain, C3HC4 (zinc finger)"/>
    <property type="match status" value="1"/>
</dbReference>
<evidence type="ECO:0000256" key="2">
    <source>
        <dbReference type="ARBA" id="ARBA00022723"/>
    </source>
</evidence>
<dbReference type="AlphaFoldDB" id="A0A1W4XI07"/>
<keyword evidence="2" id="KW-0479">Metal-binding</keyword>
<dbReference type="SMART" id="SM00184">
    <property type="entry name" value="RING"/>
    <property type="match status" value="1"/>
</dbReference>
<dbReference type="Proteomes" id="UP000192223">
    <property type="component" value="Unplaced"/>
</dbReference>
<dbReference type="GO" id="GO:0008270">
    <property type="term" value="F:zinc ion binding"/>
    <property type="evidence" value="ECO:0007669"/>
    <property type="project" value="UniProtKB-KW"/>
</dbReference>
<name>A0A1W4XI07_AGRPL</name>
<evidence type="ECO:0000256" key="4">
    <source>
        <dbReference type="ARBA" id="ARBA00022833"/>
    </source>
</evidence>
<evidence type="ECO:0000256" key="3">
    <source>
        <dbReference type="ARBA" id="ARBA00022771"/>
    </source>
</evidence>
<dbReference type="InterPro" id="IPR013083">
    <property type="entry name" value="Znf_RING/FYVE/PHD"/>
</dbReference>
<keyword evidence="7" id="KW-1185">Reference proteome</keyword>
<dbReference type="RefSeq" id="XP_018332005.1">
    <property type="nucleotide sequence ID" value="XM_018476503.1"/>
</dbReference>
<accession>A0A1W4XI07</accession>
<dbReference type="InterPro" id="IPR043400">
    <property type="entry name" value="RING-HC_RNF141"/>
</dbReference>
<evidence type="ECO:0000313" key="7">
    <source>
        <dbReference type="Proteomes" id="UP000192223"/>
    </source>
</evidence>
<dbReference type="GO" id="GO:0051865">
    <property type="term" value="P:protein autoubiquitination"/>
    <property type="evidence" value="ECO:0007669"/>
    <property type="project" value="TreeGrafter"/>
</dbReference>
<keyword evidence="4" id="KW-0862">Zinc</keyword>
<dbReference type="SUPFAM" id="SSF57850">
    <property type="entry name" value="RING/U-box"/>
    <property type="match status" value="1"/>
</dbReference>